<evidence type="ECO:0000313" key="2">
    <source>
        <dbReference type="Proteomes" id="UP001223520"/>
    </source>
</evidence>
<keyword evidence="2" id="KW-1185">Reference proteome</keyword>
<name>A0AAJ6NQ87_9CYAN</name>
<dbReference type="KEGG" id="hbq:QI031_22970"/>
<dbReference type="Proteomes" id="UP001223520">
    <property type="component" value="Chromosome"/>
</dbReference>
<gene>
    <name evidence="1" type="ORF">QI031_22970</name>
</gene>
<sequence length="290" mass="32602">MIEEILRRYAADPANFFRLAGSALEPADFEIVDSELTRLLELSQTSADVADAMADVRFAAGYGELKQASDRLRKVLSSEGILVTHPVMTAINARVLRPGSTPETDKLLLDLIRLWHQEEARLGIEIDARVFAHVASNYDQLDRALLHLGLVQPNPYWRFQVIYGLLWARGNIVRSRALSSYNPFAVIPDADREILLDVLQVGDAFGGLCLRTVWLDEPNWREQVEDAFKQGASVSLIAPPDARENLKSAMLSLAVEPMELGFLQVYPVVEGVQQYLRSFTVMLRLREIIQ</sequence>
<dbReference type="RefSeq" id="WP_281481924.1">
    <property type="nucleotide sequence ID" value="NZ_CP124543.1"/>
</dbReference>
<evidence type="ECO:0000313" key="1">
    <source>
        <dbReference type="EMBL" id="WGV24605.1"/>
    </source>
</evidence>
<reference evidence="1 2" key="1">
    <citation type="journal article" date="2023" name="Limnol Oceanogr Lett">
        <title>Environmental adaptations by the intertidal Antarctic cyanobacterium Halotia branconii CENA392 as revealed using long-read genome sequencing.</title>
        <authorList>
            <person name="Dextro R.B."/>
            <person name="Delbaje E."/>
            <person name="Freitas P.N.N."/>
            <person name="Geraldes V."/>
            <person name="Pinto E."/>
            <person name="Long P.F."/>
            <person name="Fiore M.F."/>
        </authorList>
    </citation>
    <scope>NUCLEOTIDE SEQUENCE [LARGE SCALE GENOMIC DNA]</scope>
    <source>
        <strain evidence="1 2">CENA392</strain>
    </source>
</reference>
<protein>
    <submittedName>
        <fullName evidence="1">Uncharacterized protein</fullName>
    </submittedName>
</protein>
<accession>A0AAJ6NQ87</accession>
<proteinExistence type="predicted"/>
<dbReference type="EMBL" id="CP124543">
    <property type="protein sequence ID" value="WGV24605.1"/>
    <property type="molecule type" value="Genomic_DNA"/>
</dbReference>
<dbReference type="AlphaFoldDB" id="A0AAJ6NQ87"/>
<organism evidence="1 2">
    <name type="scientific">Halotia branconii CENA392</name>
    <dbReference type="NCBI Taxonomy" id="1539056"/>
    <lineage>
        <taxon>Bacteria</taxon>
        <taxon>Bacillati</taxon>
        <taxon>Cyanobacteriota</taxon>
        <taxon>Cyanophyceae</taxon>
        <taxon>Nostocales</taxon>
        <taxon>Nodulariaceae</taxon>
        <taxon>Halotia</taxon>
    </lineage>
</organism>